<protein>
    <submittedName>
        <fullName evidence="1">Uncharacterized protein</fullName>
    </submittedName>
</protein>
<proteinExistence type="predicted"/>
<evidence type="ECO:0000313" key="1">
    <source>
        <dbReference type="EMBL" id="KJL47639.1"/>
    </source>
</evidence>
<comment type="caution">
    <text evidence="1">The sequence shown here is derived from an EMBL/GenBank/DDBJ whole genome shotgun (WGS) entry which is preliminary data.</text>
</comment>
<dbReference type="PATRIC" id="fig|273678.4.peg.2441"/>
<reference evidence="1 2" key="1">
    <citation type="submission" date="2015-02" db="EMBL/GenBank/DDBJ databases">
        <title>Draft genome sequences of ten Microbacterium spp. with emphasis on heavy metal contaminated environments.</title>
        <authorList>
            <person name="Corretto E."/>
        </authorList>
    </citation>
    <scope>NUCLEOTIDE SEQUENCE [LARGE SCALE GENOMIC DNA]</scope>
    <source>
        <strain evidence="1 2">SA35</strain>
    </source>
</reference>
<organism evidence="1 2">
    <name type="scientific">Microbacterium hydrocarbonoxydans</name>
    <dbReference type="NCBI Taxonomy" id="273678"/>
    <lineage>
        <taxon>Bacteria</taxon>
        <taxon>Bacillati</taxon>
        <taxon>Actinomycetota</taxon>
        <taxon>Actinomycetes</taxon>
        <taxon>Micrococcales</taxon>
        <taxon>Microbacteriaceae</taxon>
        <taxon>Microbacterium</taxon>
    </lineage>
</organism>
<dbReference type="AlphaFoldDB" id="A0A0M2HT19"/>
<dbReference type="RefSeq" id="WP_045257998.1">
    <property type="nucleotide sequence ID" value="NZ_JYJB01000009.1"/>
</dbReference>
<dbReference type="EMBL" id="JYJB01000009">
    <property type="protein sequence ID" value="KJL47639.1"/>
    <property type="molecule type" value="Genomic_DNA"/>
</dbReference>
<name>A0A0M2HT19_9MICO</name>
<accession>A0A0M2HT19</accession>
<dbReference type="Proteomes" id="UP000033900">
    <property type="component" value="Unassembled WGS sequence"/>
</dbReference>
<sequence length="262" mass="28595">MDPVLITQLWWIAPGALAAGTVGFATVRWRGSRGGRRLALDAARHDVKVARQIASDRRHALKMARADAAHAAAERSARRLTGDDVAAARQILRERERDLRAAQADLHAKRVRLSAARAALPSASAPRPLDRLRAEHDAITARWMSYETDPAMQIAYPAMTDVRQPATAAYLRAAGQAVEARRETEYRATPATYSAYRDAVAALERSLVAAEHHARVQSGERASAPGWQDAAQDVLSRSAEVLDKAAEAAASALSSWNNRKRR</sequence>
<gene>
    <name evidence="1" type="ORF">RS84_02437</name>
</gene>
<evidence type="ECO:0000313" key="2">
    <source>
        <dbReference type="Proteomes" id="UP000033900"/>
    </source>
</evidence>
<keyword evidence="2" id="KW-1185">Reference proteome</keyword>
<dbReference type="OrthoDB" id="4948465at2"/>
<dbReference type="STRING" id="273678.RS84_02437"/>